<keyword evidence="3" id="KW-1185">Reference proteome</keyword>
<evidence type="ECO:0000313" key="3">
    <source>
        <dbReference type="Proteomes" id="UP001168694"/>
    </source>
</evidence>
<organism evidence="2 3">
    <name type="scientific">Fictibacillus terranigra</name>
    <dbReference type="NCBI Taxonomy" id="3058424"/>
    <lineage>
        <taxon>Bacteria</taxon>
        <taxon>Bacillati</taxon>
        <taxon>Bacillota</taxon>
        <taxon>Bacilli</taxon>
        <taxon>Bacillales</taxon>
        <taxon>Fictibacillaceae</taxon>
        <taxon>Fictibacillus</taxon>
    </lineage>
</organism>
<protein>
    <submittedName>
        <fullName evidence="2">Uncharacterized protein</fullName>
    </submittedName>
</protein>
<reference evidence="2" key="1">
    <citation type="submission" date="2023-06" db="EMBL/GenBank/DDBJ databases">
        <title>Draft Genome Sequences of Representative Paenibacillus Polymyxa, Bacillus cereus, Fictibacillus sp., and Brevibacillus agri Strains Isolated from Amazonian Dark Earth.</title>
        <authorList>
            <person name="Pellegrinetti T.A."/>
            <person name="Cunha I.C.M."/>
            <person name="Chaves M.G."/>
            <person name="Freitas A.S."/>
            <person name="Silva A.V.R."/>
            <person name="Tsai S.M."/>
            <person name="Mendes L.W."/>
        </authorList>
    </citation>
    <scope>NUCLEOTIDE SEQUENCE</scope>
    <source>
        <strain evidence="2">CENA-BCM004</strain>
    </source>
</reference>
<sequence>MSEFMRAIVQEVLKSNTPSSVKGKQEPNEVMEDTSYKQNVPELYRPNYQRLKKEKRLGGTAVPPAGREKQWQRPFSKDQSNELVSRLQVLSLSQGIPSRNLTEKNQVADPLHTGPSAKSLGKTKNGISVWLYTNLEPQMIEWFHRPIPAKAVAVFSSVACSPGQLVLIQEWLSQYPDVKYYIQWDKNGRNPFLLELYLNESTALETAIRTLFQTLDHQSEKKIKRFYIEQPGTWLIKQLDVSCTRESLAIVEGMPRYEAIALLLPISAKLSSLNIRSKIEEGYFLLYGPQQLLSSFLPDVYRMLDSRNEEGR</sequence>
<name>A0ABT8E7P4_9BACL</name>
<evidence type="ECO:0000256" key="1">
    <source>
        <dbReference type="SAM" id="MobiDB-lite"/>
    </source>
</evidence>
<feature type="compositionally biased region" description="Basic and acidic residues" evidence="1">
    <location>
        <begin position="66"/>
        <end position="78"/>
    </location>
</feature>
<proteinExistence type="predicted"/>
<comment type="caution">
    <text evidence="2">The sequence shown here is derived from an EMBL/GenBank/DDBJ whole genome shotgun (WGS) entry which is preliminary data.</text>
</comment>
<dbReference type="EMBL" id="JAUHLN010000002">
    <property type="protein sequence ID" value="MDN4073934.1"/>
    <property type="molecule type" value="Genomic_DNA"/>
</dbReference>
<gene>
    <name evidence="2" type="ORF">QYF49_13055</name>
</gene>
<dbReference type="Proteomes" id="UP001168694">
    <property type="component" value="Unassembled WGS sequence"/>
</dbReference>
<evidence type="ECO:0000313" key="2">
    <source>
        <dbReference type="EMBL" id="MDN4073934.1"/>
    </source>
</evidence>
<feature type="region of interest" description="Disordered" evidence="1">
    <location>
        <begin position="16"/>
        <end position="78"/>
    </location>
</feature>
<dbReference type="RefSeq" id="WP_290400021.1">
    <property type="nucleotide sequence ID" value="NZ_JAUHLN010000002.1"/>
</dbReference>
<accession>A0ABT8E7P4</accession>